<evidence type="ECO:0000259" key="3">
    <source>
        <dbReference type="Pfam" id="PF22936"/>
    </source>
</evidence>
<feature type="transmembrane region" description="Helical" evidence="2">
    <location>
        <begin position="121"/>
        <end position="141"/>
    </location>
</feature>
<dbReference type="Pfam" id="PF22936">
    <property type="entry name" value="Pol_BBD"/>
    <property type="match status" value="1"/>
</dbReference>
<dbReference type="InterPro" id="IPR054722">
    <property type="entry name" value="PolX-like_BBD"/>
</dbReference>
<reference evidence="4 5" key="1">
    <citation type="submission" date="2015-08" db="EMBL/GenBank/DDBJ databases">
        <title>Next Generation Sequencing and Analysis of the Genome of Puccinia sorghi L Schw, the Causal Agent of Maize Common Rust.</title>
        <authorList>
            <person name="Rochi L."/>
            <person name="Burguener G."/>
            <person name="Darino M."/>
            <person name="Turjanski A."/>
            <person name="Kreff E."/>
            <person name="Dieguez M.J."/>
            <person name="Sacco F."/>
        </authorList>
    </citation>
    <scope>NUCLEOTIDE SEQUENCE [LARGE SCALE GENOMIC DNA]</scope>
    <source>
        <strain evidence="4 5">RO10H11247</strain>
    </source>
</reference>
<feature type="region of interest" description="Disordered" evidence="1">
    <location>
        <begin position="1324"/>
        <end position="1371"/>
    </location>
</feature>
<keyword evidence="2" id="KW-1133">Transmembrane helix</keyword>
<evidence type="ECO:0000313" key="5">
    <source>
        <dbReference type="Proteomes" id="UP000037035"/>
    </source>
</evidence>
<dbReference type="Proteomes" id="UP000037035">
    <property type="component" value="Unassembled WGS sequence"/>
</dbReference>
<evidence type="ECO:0000256" key="2">
    <source>
        <dbReference type="SAM" id="Phobius"/>
    </source>
</evidence>
<proteinExistence type="predicted"/>
<organism evidence="4 5">
    <name type="scientific">Puccinia sorghi</name>
    <dbReference type="NCBI Taxonomy" id="27349"/>
    <lineage>
        <taxon>Eukaryota</taxon>
        <taxon>Fungi</taxon>
        <taxon>Dikarya</taxon>
        <taxon>Basidiomycota</taxon>
        <taxon>Pucciniomycotina</taxon>
        <taxon>Pucciniomycetes</taxon>
        <taxon>Pucciniales</taxon>
        <taxon>Pucciniaceae</taxon>
        <taxon>Puccinia</taxon>
    </lineage>
</organism>
<name>A0A0L6VTV4_9BASI</name>
<dbReference type="EMBL" id="LAVV01000699">
    <property type="protein sequence ID" value="KNZ64133.1"/>
    <property type="molecule type" value="Genomic_DNA"/>
</dbReference>
<dbReference type="OrthoDB" id="3025757at2759"/>
<accession>A0A0L6VTV4</accession>
<feature type="non-terminal residue" evidence="4">
    <location>
        <position position="1"/>
    </location>
</feature>
<dbReference type="VEuPathDB" id="FungiDB:VP01_1062g1"/>
<evidence type="ECO:0000256" key="1">
    <source>
        <dbReference type="SAM" id="MobiDB-lite"/>
    </source>
</evidence>
<feature type="region of interest" description="Disordered" evidence="1">
    <location>
        <begin position="476"/>
        <end position="517"/>
    </location>
</feature>
<gene>
    <name evidence="4" type="ORF">VP01_1062g1</name>
</gene>
<evidence type="ECO:0000313" key="4">
    <source>
        <dbReference type="EMBL" id="KNZ64133.1"/>
    </source>
</evidence>
<sequence>FDGEDFIKLFDGEEILPIKLGAILMGVRILSGARCAVIVRSSVSMTSRLPNVFRFPRPCLEPFNPVINQNTLTHLHQDTVAYLEVSFRCQLLNLCVCGGIVFCFCSFSLSSPSHSRPVDPLGISASFLLSLFFFSVFLVSCCNSPLQQGSLVKINGAPKVKKILSWELILKTSKKEESQVSSFSNFSKLLSPVFILDSGSYSHMVSDQNILSSLEKEEVVLMNNSCGLSTPEIKGKWNICVKYKERVIFFNNVLLVPNITFNFLSLCHLLQDQCNVKFNVTYFTILKDKINFWFSNTSVGPVSYWRICCKLGISIKPSENCKNSSASKPFEEILSHKIHNYILTIVDSNPKFVAAITLVSKSKGFKNLTYAIDVEAKQLGNEIRLRRKGERSRKHVLSTLWFHCGKILDRLLMFSLLIQSSPCTPTHNSASPPATLPVLPLSSLPQPQIPANFLPVAPPQFNHPCVRLTPQAPRCAISGPPGTPPAQLDPCSALRNNSQPPNPPLMPAQAPKTKPPTYSPLALSLPPTEVCLFWLKKAKVNTLSQKKSPEDTFICLLWSDSAFCIYHTPQRPAAGGKTRGGEASVGKGGWGVSGGDGLAAVWWWERDLERTVIILGCFKVRRLKIIPQLGKPLASPRGGYKILKCGGMPQKGTRIEMGERSRYIAVGEKRVVQRGQLVNHHSYTFSRGNVGLCNLAGLYQIFGGGNLTVIIFHHQIISLPVLGASIGIHGDPNLFPYTIFLLRRVEHVMMWYDIYLGEHKNNGPKLKHLHPTQAWMGIESFTREVELIPRASIQVDSSLCPKKTRTSNHTPKNGVYSHRGPIKGGRWPQRRSSPHPPPKSNLSTRTQLVVTDLILALLFKTTHFEINMLCFATGDFLFTLHCKKNSLNGLQLTCAPAKLPSNLHMFAHVYVLANLLCSLHSDCASKLGWITVGESFFFQCFPSKLYQVLPVECPRLSNFIVSFRGMEIGGMKHDQIYHYDPLGCIKYNKFTIRNQSIIKKSISSLISPKKVLKFIFLIIDWFLIMDLFCNKNYVGLPCFINLLLCFVISVPFWAPHQMASALSKTHMIHPDSSSMRISTPIKLGCTGGASSHFFDMQKKLQCILLNQVFRRCSSLSQRAWLSITISFHITKYKAKQYYRPWDLLEYCSRSSALLVQSSVHLSIVCAAKGRDDSSRAVCVVALQYPFGNYPSGNKCRPCLSSPCHSWPMTNLAWFSSCYLQHNRAFNGLAAKFGCNVIIRESSTRCTIAAQDKDGHRSCVANTKENKMVVIISSVTKQVNKRGAEVLSQGGQIGRVKRTLYYKKAENSKRLVVVSVDYGCKDQSNYSKKKKKRKPASRQHRKGAPGIFHFVRKEWERGENGANRGRTSNQGV</sequence>
<feature type="transmembrane region" description="Helical" evidence="2">
    <location>
        <begin position="20"/>
        <end position="39"/>
    </location>
</feature>
<keyword evidence="2" id="KW-0472">Membrane</keyword>
<keyword evidence="2" id="KW-0812">Transmembrane</keyword>
<comment type="caution">
    <text evidence="4">The sequence shown here is derived from an EMBL/GenBank/DDBJ whole genome shotgun (WGS) entry which is preliminary data.</text>
</comment>
<feature type="region of interest" description="Disordered" evidence="1">
    <location>
        <begin position="799"/>
        <end position="843"/>
    </location>
</feature>
<feature type="domain" description="Retrovirus-related Pol polyprotein from transposon TNT 1-94-like beta-barrel" evidence="3">
    <location>
        <begin position="194"/>
        <end position="272"/>
    </location>
</feature>
<protein>
    <recommendedName>
        <fullName evidence="3">Retrovirus-related Pol polyprotein from transposon TNT 1-94-like beta-barrel domain-containing protein</fullName>
    </recommendedName>
</protein>
<keyword evidence="5" id="KW-1185">Reference proteome</keyword>
<feature type="compositionally biased region" description="Basic residues" evidence="1">
    <location>
        <begin position="1326"/>
        <end position="1342"/>
    </location>
</feature>
<feature type="transmembrane region" description="Helical" evidence="2">
    <location>
        <begin position="91"/>
        <end position="109"/>
    </location>
</feature>